<feature type="compositionally biased region" description="Pro residues" evidence="1">
    <location>
        <begin position="122"/>
        <end position="134"/>
    </location>
</feature>
<feature type="region of interest" description="Disordered" evidence="1">
    <location>
        <begin position="42"/>
        <end position="264"/>
    </location>
</feature>
<feature type="compositionally biased region" description="Low complexity" evidence="1">
    <location>
        <begin position="206"/>
        <end position="243"/>
    </location>
</feature>
<comment type="caution">
    <text evidence="2">The sequence shown here is derived from an EMBL/GenBank/DDBJ whole genome shotgun (WGS) entry which is preliminary data.</text>
</comment>
<feature type="compositionally biased region" description="Basic and acidic residues" evidence="1">
    <location>
        <begin position="418"/>
        <end position="430"/>
    </location>
</feature>
<feature type="compositionally biased region" description="Basic residues" evidence="1">
    <location>
        <begin position="196"/>
        <end position="205"/>
    </location>
</feature>
<dbReference type="AlphaFoldDB" id="A0A8H8A0A1"/>
<accession>A0A8H8A0A1</accession>
<feature type="region of interest" description="Disordered" evidence="1">
    <location>
        <begin position="374"/>
        <end position="433"/>
    </location>
</feature>
<protein>
    <submittedName>
        <fullName evidence="2">Uncharacterized protein</fullName>
    </submittedName>
</protein>
<feature type="non-terminal residue" evidence="2">
    <location>
        <position position="1"/>
    </location>
</feature>
<evidence type="ECO:0000313" key="2">
    <source>
        <dbReference type="EMBL" id="KAG5462656.1"/>
    </source>
</evidence>
<feature type="compositionally biased region" description="Basic and acidic residues" evidence="1">
    <location>
        <begin position="177"/>
        <end position="188"/>
    </location>
</feature>
<feature type="region of interest" description="Disordered" evidence="1">
    <location>
        <begin position="513"/>
        <end position="532"/>
    </location>
</feature>
<dbReference type="Proteomes" id="UP000673691">
    <property type="component" value="Unassembled WGS sequence"/>
</dbReference>
<feature type="compositionally biased region" description="Basic and acidic residues" evidence="1">
    <location>
        <begin position="396"/>
        <end position="407"/>
    </location>
</feature>
<organism evidence="2 3">
    <name type="scientific">Olpidium bornovanus</name>
    <dbReference type="NCBI Taxonomy" id="278681"/>
    <lineage>
        <taxon>Eukaryota</taxon>
        <taxon>Fungi</taxon>
        <taxon>Fungi incertae sedis</taxon>
        <taxon>Olpidiomycota</taxon>
        <taxon>Olpidiomycotina</taxon>
        <taxon>Olpidiomycetes</taxon>
        <taxon>Olpidiales</taxon>
        <taxon>Olpidiaceae</taxon>
        <taxon>Olpidium</taxon>
    </lineage>
</organism>
<feature type="region of interest" description="Disordered" evidence="1">
    <location>
        <begin position="282"/>
        <end position="318"/>
    </location>
</feature>
<feature type="compositionally biased region" description="Pro residues" evidence="1">
    <location>
        <begin position="155"/>
        <end position="168"/>
    </location>
</feature>
<feature type="compositionally biased region" description="Low complexity" evidence="1">
    <location>
        <begin position="53"/>
        <end position="78"/>
    </location>
</feature>
<feature type="non-terminal residue" evidence="2">
    <location>
        <position position="532"/>
    </location>
</feature>
<keyword evidence="3" id="KW-1185">Reference proteome</keyword>
<gene>
    <name evidence="2" type="ORF">BJ554DRAFT_4206</name>
</gene>
<reference evidence="2 3" key="1">
    <citation type="journal article" name="Sci. Rep.">
        <title>Genome-scale phylogenetic analyses confirm Olpidium as the closest living zoosporic fungus to the non-flagellated, terrestrial fungi.</title>
        <authorList>
            <person name="Chang Y."/>
            <person name="Rochon D."/>
            <person name="Sekimoto S."/>
            <person name="Wang Y."/>
            <person name="Chovatia M."/>
            <person name="Sandor L."/>
            <person name="Salamov A."/>
            <person name="Grigoriev I.V."/>
            <person name="Stajich J.E."/>
            <person name="Spatafora J.W."/>
        </authorList>
    </citation>
    <scope>NUCLEOTIDE SEQUENCE [LARGE SCALE GENOMIC DNA]</scope>
    <source>
        <strain evidence="2">S191</strain>
    </source>
</reference>
<sequence length="532" mass="55983">PRLPPLPPLPPLPVLRCAARSFAAAAAPAAPAAFLLLRRRRAAPARPPPHASPPAAVRSPPGAARRCRLPPAAAAAARQTVGSFAAQRVRPPCGAAHGPPRRQRPPPRPPQHPPQQQHPRAAPLPAPPPRPSLLPPAAAAADPNPVDPLSHIPAAPSPAPVPLPPPAPARGFASRRFSADECRHDRTPLPRPLLRPSRRPKRLRRPAAAAPPCAQNAGGFCCAPGPAAGRKEQAAAGEAAAPRQESERRLRAAPHAVGGLSGEGKAAAATAATAGGEEAELVGGRGSAGAGKPCQERPCTTTGRKSRPPSLENPSATLISRPRCSRLPIPHQRQVGCFAASRASLLAAPRSHPTALGPRVIPDPLLGLFRRSQAGRPPAAREGSGLGVEEIAWRPIGKEDQRQERQSRTGGLRRRAARERCLDQAGERPHQKAAAPFVFGRRRPGPQAFGPALHFVVHRAGYPVRRAHVPQRAGSLRPPDPCFPGQRRRRRIPLATRVCSLGLDGAANAHVRRRGAPSLNCRPPRGPFSLAP</sequence>
<evidence type="ECO:0000256" key="1">
    <source>
        <dbReference type="SAM" id="MobiDB-lite"/>
    </source>
</evidence>
<name>A0A8H8A0A1_9FUNG</name>
<evidence type="ECO:0000313" key="3">
    <source>
        <dbReference type="Proteomes" id="UP000673691"/>
    </source>
</evidence>
<dbReference type="EMBL" id="JAEFCI010001821">
    <property type="protein sequence ID" value="KAG5462656.1"/>
    <property type="molecule type" value="Genomic_DNA"/>
</dbReference>
<proteinExistence type="predicted"/>